<dbReference type="InterPro" id="IPR008906">
    <property type="entry name" value="HATC_C_dom"/>
</dbReference>
<keyword evidence="8" id="KW-1185">Reference proteome</keyword>
<dbReference type="EMBL" id="CP034458">
    <property type="protein sequence ID" value="QBM88699.1"/>
    <property type="molecule type" value="Genomic_DNA"/>
</dbReference>
<proteinExistence type="predicted"/>
<reference evidence="8" key="1">
    <citation type="submission" date="2019-03" db="EMBL/GenBank/DDBJ databases">
        <title>Snf2 controls pulcherriminic acid biosynthesis and connects pigmentation and antifungal activity of the yeast Metschnikowia pulcherrima.</title>
        <authorList>
            <person name="Gore-Lloyd D."/>
            <person name="Sumann I."/>
            <person name="Brachmann A.O."/>
            <person name="Schneeberger K."/>
            <person name="Ortiz-Merino R.A."/>
            <person name="Moreno-Beltran M."/>
            <person name="Schlaefli M."/>
            <person name="Kirner P."/>
            <person name="Santos Kron A."/>
            <person name="Wolfe K.H."/>
            <person name="Piel J."/>
            <person name="Ahrens C.H."/>
            <person name="Henk D."/>
            <person name="Freimoser F.M."/>
        </authorList>
    </citation>
    <scope>NUCLEOTIDE SEQUENCE [LARGE SCALE GENOMIC DNA]</scope>
    <source>
        <strain evidence="8">APC 1.2</strain>
    </source>
</reference>
<evidence type="ECO:0000256" key="1">
    <source>
        <dbReference type="ARBA" id="ARBA00004123"/>
    </source>
</evidence>
<keyword evidence="5" id="KW-0539">Nucleus</keyword>
<evidence type="ECO:0000256" key="4">
    <source>
        <dbReference type="ARBA" id="ARBA00022833"/>
    </source>
</evidence>
<dbReference type="GO" id="GO:0046983">
    <property type="term" value="F:protein dimerization activity"/>
    <property type="evidence" value="ECO:0007669"/>
    <property type="project" value="InterPro"/>
</dbReference>
<gene>
    <name evidence="7" type="primary">MPUL0C06780</name>
    <name evidence="7" type="ORF">METSCH_C06780</name>
</gene>
<organism evidence="7 8">
    <name type="scientific">Metschnikowia aff. pulcherrima</name>
    <dbReference type="NCBI Taxonomy" id="2163413"/>
    <lineage>
        <taxon>Eukaryota</taxon>
        <taxon>Fungi</taxon>
        <taxon>Dikarya</taxon>
        <taxon>Ascomycota</taxon>
        <taxon>Saccharomycotina</taxon>
        <taxon>Pichiomycetes</taxon>
        <taxon>Metschnikowiaceae</taxon>
        <taxon>Metschnikowia</taxon>
    </lineage>
</organism>
<keyword evidence="3" id="KW-0863">Zinc-finger</keyword>
<dbReference type="Proteomes" id="UP000292447">
    <property type="component" value="Chromosome III"/>
</dbReference>
<sequence>MICSVQSIMAAKKRSRVRFTEQELMSPDFALPSRQVAADVIHFGLFDWGLEEFQPNEARLINVTCSECPKKYIMNWPLNTSTLAAHFKAHHHDVLIQLRENAIQANLPAETTILRSRLFDGDEFGSALTSPDQSFTDDSSESKSSLHKKRPSHVMFDLLTFKLHLLKFIIANNLPFVIVDSDSFRGLLTYLKDDLPQSVTRFTVRSDLKSAFKDEMKRFRVVLASNESRFALTLDEWKSGNNYDFFAVTLHYFDDALDLKNYTIGFECLNEHTSYTGETLYTFLDNVLMEHGIKDRIISITRDNAGPINVLVRKFANDMVGKDNHFSGDVRCAGHVFNLVTETILTFTFFRIKRTKTFEKSLRYILEENPGTADLLLQLKALPGTMRSIITGIRHNIFLKNTFLKIVDKKKAESHSRLGPETLVKDNETRWLSTLKMIDRFLYFRSEIKELLRMASQRARGDEFNLDAYEITDFEWDYLSVVRDILQIFMKPTLNLEASLHSTISLTLPCVYKVLLGLETLNSDDLKAKNPYLAFGLVEATKKLLEYYPIRSGDIASIKNLCLATVLDPRYKLGVFKSLGFPQSAIDEIVSYFYDVFNRYAEEFEEDLSTYSKYGSRVIESSPANSLGQSDDVQEESDSVYFLWSEIDAEDVHEIDAYLKGSRTRQCHNIMMYHKDRREFAPIMYRIARDYLAIPAMSAPSEALFSRVTDIVTKKRNRLHPSTIKMLAILKSRAVVTDESDISDLTNIFEKVSLGEEITSREINDAFDEGVATEDDELTL</sequence>
<evidence type="ECO:0000256" key="3">
    <source>
        <dbReference type="ARBA" id="ARBA00022771"/>
    </source>
</evidence>
<dbReference type="GO" id="GO:0008270">
    <property type="term" value="F:zinc ion binding"/>
    <property type="evidence" value="ECO:0007669"/>
    <property type="project" value="UniProtKB-KW"/>
</dbReference>
<dbReference type="GO" id="GO:0005634">
    <property type="term" value="C:nucleus"/>
    <property type="evidence" value="ECO:0007669"/>
    <property type="project" value="UniProtKB-SubCell"/>
</dbReference>
<dbReference type="PANTHER" id="PTHR46481:SF10">
    <property type="entry name" value="ZINC FINGER BED DOMAIN-CONTAINING PROTEIN 39"/>
    <property type="match status" value="1"/>
</dbReference>
<dbReference type="InterPro" id="IPR052035">
    <property type="entry name" value="ZnF_BED_domain_contain"/>
</dbReference>
<dbReference type="AlphaFoldDB" id="A0A4P6XP21"/>
<evidence type="ECO:0000313" key="7">
    <source>
        <dbReference type="EMBL" id="QBM88699.1"/>
    </source>
</evidence>
<comment type="subcellular location">
    <subcellularLocation>
        <location evidence="1">Nucleus</location>
    </subcellularLocation>
</comment>
<dbReference type="SUPFAM" id="SSF53098">
    <property type="entry name" value="Ribonuclease H-like"/>
    <property type="match status" value="1"/>
</dbReference>
<dbReference type="InterPro" id="IPR012337">
    <property type="entry name" value="RNaseH-like_sf"/>
</dbReference>
<evidence type="ECO:0000256" key="5">
    <source>
        <dbReference type="ARBA" id="ARBA00023242"/>
    </source>
</evidence>
<protein>
    <submittedName>
        <fullName evidence="7">HAT family C-terminal dimerization region</fullName>
    </submittedName>
</protein>
<accession>A0A4P6XP21</accession>
<keyword evidence="2" id="KW-0479">Metal-binding</keyword>
<name>A0A4P6XP21_9ASCO</name>
<evidence type="ECO:0000256" key="2">
    <source>
        <dbReference type="ARBA" id="ARBA00022723"/>
    </source>
</evidence>
<feature type="domain" description="HAT C-terminal dimerisation" evidence="6">
    <location>
        <begin position="656"/>
        <end position="732"/>
    </location>
</feature>
<dbReference type="PANTHER" id="PTHR46481">
    <property type="entry name" value="ZINC FINGER BED DOMAIN-CONTAINING PROTEIN 4"/>
    <property type="match status" value="1"/>
</dbReference>
<dbReference type="Pfam" id="PF05699">
    <property type="entry name" value="Dimer_Tnp_hAT"/>
    <property type="match status" value="1"/>
</dbReference>
<evidence type="ECO:0000313" key="8">
    <source>
        <dbReference type="Proteomes" id="UP000292447"/>
    </source>
</evidence>
<dbReference type="STRING" id="2163413.A0A4P6XP21"/>
<keyword evidence="4" id="KW-0862">Zinc</keyword>
<evidence type="ECO:0000259" key="6">
    <source>
        <dbReference type="Pfam" id="PF05699"/>
    </source>
</evidence>